<organism evidence="9 10">
    <name type="scientific">Candidatus Nitrosoglobus terrae</name>
    <dbReference type="NCBI Taxonomy" id="1630141"/>
    <lineage>
        <taxon>Bacteria</taxon>
        <taxon>Pseudomonadati</taxon>
        <taxon>Pseudomonadota</taxon>
        <taxon>Gammaproteobacteria</taxon>
        <taxon>Chromatiales</taxon>
        <taxon>Chromatiaceae</taxon>
        <taxon>Candidatus Nitrosoglobus</taxon>
    </lineage>
</organism>
<evidence type="ECO:0000256" key="5">
    <source>
        <dbReference type="ARBA" id="ARBA00022603"/>
    </source>
</evidence>
<evidence type="ECO:0000313" key="10">
    <source>
        <dbReference type="Proteomes" id="UP000243679"/>
    </source>
</evidence>
<dbReference type="PANTHER" id="PTHR43542:SF1">
    <property type="entry name" value="METHYLTRANSFERASE"/>
    <property type="match status" value="1"/>
</dbReference>
<sequence>MRPTPDRIRETLFNWLQPVIMGARCLDLFAGSGALGLEASSRGAARVVMVEKNLQACREIRSHVEVFAAKQVEVEVVTADSLAYLQSCSSQRFDIVFLDPPFESNLLGLSCASLERNDCLAIGSYIYLESRGCSGLPALPCTWNLLHSKQAGEVGYYLARKEFSLLEAKSTVN</sequence>
<evidence type="ECO:0000256" key="1">
    <source>
        <dbReference type="ARBA" id="ARBA00002649"/>
    </source>
</evidence>
<gene>
    <name evidence="9" type="ORF">TAO_1569</name>
</gene>
<dbReference type="Pfam" id="PF03602">
    <property type="entry name" value="Cons_hypoth95"/>
    <property type="match status" value="1"/>
</dbReference>
<dbReference type="InterPro" id="IPR004398">
    <property type="entry name" value="RNA_MeTrfase_RsmD"/>
</dbReference>
<proteinExistence type="inferred from homology"/>
<dbReference type="InterPro" id="IPR002052">
    <property type="entry name" value="DNA_methylase_N6_adenine_CS"/>
</dbReference>
<dbReference type="PROSITE" id="PS00092">
    <property type="entry name" value="N6_MTASE"/>
    <property type="match status" value="1"/>
</dbReference>
<dbReference type="Gene3D" id="3.40.50.150">
    <property type="entry name" value="Vaccinia Virus protein VP39"/>
    <property type="match status" value="1"/>
</dbReference>
<dbReference type="PANTHER" id="PTHR43542">
    <property type="entry name" value="METHYLTRANSFERASE"/>
    <property type="match status" value="1"/>
</dbReference>
<keyword evidence="8" id="KW-0698">rRNA processing</keyword>
<keyword evidence="8" id="KW-0949">S-adenosyl-L-methionine</keyword>
<keyword evidence="10" id="KW-1185">Reference proteome</keyword>
<dbReference type="NCBIfam" id="TIGR00095">
    <property type="entry name" value="16S rRNA (guanine(966)-N(2))-methyltransferase RsmD"/>
    <property type="match status" value="1"/>
</dbReference>
<protein>
    <recommendedName>
        <fullName evidence="4 8">Ribosomal RNA small subunit methyltransferase D</fullName>
        <ecNumber evidence="3 8">2.1.1.171</ecNumber>
    </recommendedName>
</protein>
<dbReference type="PIRSF" id="PIRSF004553">
    <property type="entry name" value="CHP00095"/>
    <property type="match status" value="1"/>
</dbReference>
<dbReference type="Proteomes" id="UP000243679">
    <property type="component" value="Chromosome"/>
</dbReference>
<dbReference type="EMBL" id="AP014836">
    <property type="protein sequence ID" value="BAW80939.1"/>
    <property type="molecule type" value="Genomic_DNA"/>
</dbReference>
<evidence type="ECO:0000256" key="2">
    <source>
        <dbReference type="ARBA" id="ARBA00005269"/>
    </source>
</evidence>
<dbReference type="EC" id="2.1.1.171" evidence="3 8"/>
<accession>A0A1Q2SPC1</accession>
<keyword evidence="5 8" id="KW-0489">Methyltransferase</keyword>
<dbReference type="SUPFAM" id="SSF53335">
    <property type="entry name" value="S-adenosyl-L-methionine-dependent methyltransferases"/>
    <property type="match status" value="1"/>
</dbReference>
<evidence type="ECO:0000256" key="3">
    <source>
        <dbReference type="ARBA" id="ARBA00012141"/>
    </source>
</evidence>
<comment type="similarity">
    <text evidence="2 8">Belongs to the methyltransferase superfamily. RsmD family.</text>
</comment>
<dbReference type="GO" id="GO:0003676">
    <property type="term" value="F:nucleic acid binding"/>
    <property type="evidence" value="ECO:0007669"/>
    <property type="project" value="InterPro"/>
</dbReference>
<name>A0A1Q2SPC1_9GAMM</name>
<dbReference type="AlphaFoldDB" id="A0A1Q2SPC1"/>
<keyword evidence="6 8" id="KW-0808">Transferase</keyword>
<comment type="function">
    <text evidence="1 8">Specifically methylates the guanine in position 966 of 16S rRNA in the assembled 30S particle.</text>
</comment>
<evidence type="ECO:0000256" key="7">
    <source>
        <dbReference type="ARBA" id="ARBA00048326"/>
    </source>
</evidence>
<evidence type="ECO:0000313" key="9">
    <source>
        <dbReference type="EMBL" id="BAW80939.1"/>
    </source>
</evidence>
<evidence type="ECO:0000256" key="8">
    <source>
        <dbReference type="PIRNR" id="PIRNR004553"/>
    </source>
</evidence>
<evidence type="ECO:0000256" key="4">
    <source>
        <dbReference type="ARBA" id="ARBA00013682"/>
    </source>
</evidence>
<evidence type="ECO:0000256" key="6">
    <source>
        <dbReference type="ARBA" id="ARBA00022679"/>
    </source>
</evidence>
<dbReference type="CDD" id="cd02440">
    <property type="entry name" value="AdoMet_MTases"/>
    <property type="match status" value="1"/>
</dbReference>
<comment type="catalytic activity">
    <reaction evidence="7 8">
        <text>guanosine(966) in 16S rRNA + S-adenosyl-L-methionine = N(2)-methylguanosine(966) in 16S rRNA + S-adenosyl-L-homocysteine + H(+)</text>
        <dbReference type="Rhea" id="RHEA:23548"/>
        <dbReference type="Rhea" id="RHEA-COMP:10211"/>
        <dbReference type="Rhea" id="RHEA-COMP:10212"/>
        <dbReference type="ChEBI" id="CHEBI:15378"/>
        <dbReference type="ChEBI" id="CHEBI:57856"/>
        <dbReference type="ChEBI" id="CHEBI:59789"/>
        <dbReference type="ChEBI" id="CHEBI:74269"/>
        <dbReference type="ChEBI" id="CHEBI:74481"/>
        <dbReference type="EC" id="2.1.1.171"/>
    </reaction>
</comment>
<reference evidence="9 10" key="1">
    <citation type="journal article" date="2017" name="ISME J.">
        <title>An acid-tolerant ammonia-oxidizing ?-proteobacterium from soil.</title>
        <authorList>
            <person name="Hayatsu M."/>
            <person name="Tago K."/>
            <person name="Uchiyama I."/>
            <person name="Toyoda A."/>
            <person name="Wang Y."/>
            <person name="Shimomura Y."/>
            <person name="Okubo T."/>
            <person name="Kurisu F."/>
            <person name="Hirono Y."/>
            <person name="Nonaka K."/>
            <person name="Akiyama H."/>
            <person name="Itoh T."/>
            <person name="Takami H."/>
        </authorList>
    </citation>
    <scope>NUCLEOTIDE SEQUENCE [LARGE SCALE GENOMIC DNA]</scope>
    <source>
        <strain evidence="9 10">TAO100</strain>
    </source>
</reference>
<dbReference type="GO" id="GO:0052913">
    <property type="term" value="F:16S rRNA (guanine(966)-N(2))-methyltransferase activity"/>
    <property type="evidence" value="ECO:0007669"/>
    <property type="project" value="UniProtKB-EC"/>
</dbReference>
<dbReference type="KEGG" id="ntt:TAO_1569"/>
<dbReference type="InterPro" id="IPR029063">
    <property type="entry name" value="SAM-dependent_MTases_sf"/>
</dbReference>